<comment type="subunit">
    <text evidence="4">EntB, EntD, EntE, and EntF form a multienzyme complex called enterobactin synthase.</text>
</comment>
<dbReference type="Proteomes" id="UP001057998">
    <property type="component" value="Chromosome 1"/>
</dbReference>
<evidence type="ECO:0000256" key="5">
    <source>
        <dbReference type="ARBA" id="ARBA00019087"/>
    </source>
</evidence>
<reference evidence="14" key="1">
    <citation type="submission" date="2022-07" db="EMBL/GenBank/DDBJ databases">
        <title>Genome sequencing of Photobacterium atrarenae GJH2-4.</title>
        <authorList>
            <person name="Park S.-J."/>
        </authorList>
    </citation>
    <scope>NUCLEOTIDE SEQUENCE</scope>
    <source>
        <strain evidence="14">GJH2-4</strain>
    </source>
</reference>
<evidence type="ECO:0000256" key="2">
    <source>
        <dbReference type="ARBA" id="ARBA00004993"/>
    </source>
</evidence>
<accession>A0ABY5GDB3</accession>
<dbReference type="Pfam" id="PF01648">
    <property type="entry name" value="ACPS"/>
    <property type="match status" value="1"/>
</dbReference>
<feature type="domain" description="4'-phosphopantetheinyl transferase" evidence="12">
    <location>
        <begin position="118"/>
        <end position="201"/>
    </location>
</feature>
<evidence type="ECO:0000256" key="1">
    <source>
        <dbReference type="ARBA" id="ARBA00003937"/>
    </source>
</evidence>
<comment type="pathway">
    <text evidence="2">Siderophore biosynthesis; enterobactin biosynthesis.</text>
</comment>
<comment type="catalytic activity">
    <reaction evidence="10">
        <text>apo-[aryl-carrier protein] + CoA = holo-[aryl-carrier protein] + adenosine 3',5'-bisphosphate + H(+)</text>
        <dbReference type="Rhea" id="RHEA:48404"/>
        <dbReference type="Rhea" id="RHEA-COMP:15903"/>
        <dbReference type="Rhea" id="RHEA-COMP:17557"/>
        <dbReference type="ChEBI" id="CHEBI:15378"/>
        <dbReference type="ChEBI" id="CHEBI:29999"/>
        <dbReference type="ChEBI" id="CHEBI:57287"/>
        <dbReference type="ChEBI" id="CHEBI:58343"/>
        <dbReference type="ChEBI" id="CHEBI:64479"/>
    </reaction>
</comment>
<comment type="function">
    <text evidence="1">Involved in the biosynthesis of the siderophore enterobactin (enterochelin), which is a macrocyclic trimeric lactone of N-(2,3-dihydroxybenzoyl)-serine. The serine trilactone serves as a scaffolding for the three catechol functionalities that provide hexadentate coordination for the tightly ligated iron(2+) atoms. Plays an essential role in the assembly of the enterobactin by catalyzing the transfer of the 4'-phosphopantetheine (Ppant) moiety from coenzyme A to the apo-domains of both EntB (ArCP domain) and EntF (PCP domain) to yield their holo-forms which make them competent for the activation of 2,3-dihydroxybenzoate (DHB) and L-serine, respectively.</text>
</comment>
<dbReference type="InterPro" id="IPR008278">
    <property type="entry name" value="4-PPantetheinyl_Trfase_dom"/>
</dbReference>
<evidence type="ECO:0000256" key="11">
    <source>
        <dbReference type="ARBA" id="ARBA00049191"/>
    </source>
</evidence>
<dbReference type="Pfam" id="PF17837">
    <property type="entry name" value="4PPT_N"/>
    <property type="match status" value="1"/>
</dbReference>
<evidence type="ECO:0000256" key="10">
    <source>
        <dbReference type="ARBA" id="ARBA00049176"/>
    </source>
</evidence>
<evidence type="ECO:0000259" key="13">
    <source>
        <dbReference type="Pfam" id="PF17837"/>
    </source>
</evidence>
<protein>
    <recommendedName>
        <fullName evidence="5">Enterobactin synthase component D</fullName>
    </recommendedName>
    <alternativeName>
        <fullName evidence="8">4'-phosphopantetheinyl transferase EntD</fullName>
    </alternativeName>
    <alternativeName>
        <fullName evidence="9">Enterochelin synthase D</fullName>
    </alternativeName>
</protein>
<feature type="domain" description="4'-phosphopantetheinyl transferase N-terminal" evidence="13">
    <location>
        <begin position="46"/>
        <end position="109"/>
    </location>
</feature>
<keyword evidence="6 14" id="KW-0808">Transferase</keyword>
<gene>
    <name evidence="14" type="ORF">NNL38_12740</name>
</gene>
<dbReference type="PRINTS" id="PR01399">
    <property type="entry name" value="ENTSNTHTASED"/>
</dbReference>
<sequence>MVPGSFISSLQSLDFPECELEVLLGNFDPDSYSPLVFEQLGIVMPRALSQAVPKRQAEFLAGRYLARNLLSEINATSLMVGIGHHREPLWPEGIIGSISHHDRLAACVIGHETHAQAGIGLDIEQTVTTDVAASMVGIVVNEQELEKLKALPFDEHWLLTSIFSAKESIFKALYPQVQAYFDFLDVALVSFEQGSLWFELRRELSPGLPKGRRGRVDYQTLDKSVVTLTKSEFFLDNSSHY</sequence>
<evidence type="ECO:0000259" key="12">
    <source>
        <dbReference type="Pfam" id="PF01648"/>
    </source>
</evidence>
<dbReference type="SUPFAM" id="SSF56214">
    <property type="entry name" value="4'-phosphopantetheinyl transferase"/>
    <property type="match status" value="1"/>
</dbReference>
<evidence type="ECO:0000256" key="4">
    <source>
        <dbReference type="ARBA" id="ARBA00011503"/>
    </source>
</evidence>
<comment type="similarity">
    <text evidence="3">Belongs to the P-Pant transferase superfamily. EntD family.</text>
</comment>
<organism evidence="14 15">
    <name type="scientific">Photobacterium atrarenae</name>
    <dbReference type="NCBI Taxonomy" id="865757"/>
    <lineage>
        <taxon>Bacteria</taxon>
        <taxon>Pseudomonadati</taxon>
        <taxon>Pseudomonadota</taxon>
        <taxon>Gammaproteobacteria</taxon>
        <taxon>Vibrionales</taxon>
        <taxon>Vibrionaceae</taxon>
        <taxon>Photobacterium</taxon>
    </lineage>
</organism>
<evidence type="ECO:0000256" key="7">
    <source>
        <dbReference type="ARBA" id="ARBA00023191"/>
    </source>
</evidence>
<proteinExistence type="inferred from homology"/>
<evidence type="ECO:0000256" key="8">
    <source>
        <dbReference type="ARBA" id="ARBA00029894"/>
    </source>
</evidence>
<dbReference type="EMBL" id="CP101508">
    <property type="protein sequence ID" value="UTV27195.1"/>
    <property type="molecule type" value="Genomic_DNA"/>
</dbReference>
<evidence type="ECO:0000256" key="6">
    <source>
        <dbReference type="ARBA" id="ARBA00022679"/>
    </source>
</evidence>
<dbReference type="GO" id="GO:0016740">
    <property type="term" value="F:transferase activity"/>
    <property type="evidence" value="ECO:0007669"/>
    <property type="project" value="UniProtKB-KW"/>
</dbReference>
<dbReference type="InterPro" id="IPR003542">
    <property type="entry name" value="Enbac_synth_compD-like"/>
</dbReference>
<evidence type="ECO:0000313" key="14">
    <source>
        <dbReference type="EMBL" id="UTV27195.1"/>
    </source>
</evidence>
<dbReference type="InterPro" id="IPR037143">
    <property type="entry name" value="4-PPantetheinyl_Trfase_dom_sf"/>
</dbReference>
<keyword evidence="7" id="KW-0259">Enterobactin biosynthesis</keyword>
<dbReference type="PANTHER" id="PTHR38096:SF1">
    <property type="entry name" value="ENTEROBACTIN SYNTHASE COMPONENT D"/>
    <property type="match status" value="1"/>
</dbReference>
<evidence type="ECO:0000256" key="9">
    <source>
        <dbReference type="ARBA" id="ARBA00031996"/>
    </source>
</evidence>
<evidence type="ECO:0000313" key="15">
    <source>
        <dbReference type="Proteomes" id="UP001057998"/>
    </source>
</evidence>
<dbReference type="Gene3D" id="3.90.470.20">
    <property type="entry name" value="4'-phosphopantetheinyl transferase domain"/>
    <property type="match status" value="1"/>
</dbReference>
<evidence type="ECO:0000256" key="3">
    <source>
        <dbReference type="ARBA" id="ARBA00008342"/>
    </source>
</evidence>
<dbReference type="RefSeq" id="WP_255388410.1">
    <property type="nucleotide sequence ID" value="NZ_CP101508.1"/>
</dbReference>
<dbReference type="PANTHER" id="PTHR38096">
    <property type="entry name" value="ENTEROBACTIN SYNTHASE COMPONENT D"/>
    <property type="match status" value="1"/>
</dbReference>
<name>A0ABY5GDB3_9GAMM</name>
<dbReference type="InterPro" id="IPR041354">
    <property type="entry name" value="4PPT_N"/>
</dbReference>
<comment type="catalytic activity">
    <reaction evidence="11">
        <text>apo-[peptidyl-carrier protein] + CoA = holo-[peptidyl-carrier protein] + adenosine 3',5'-bisphosphate + H(+)</text>
        <dbReference type="Rhea" id="RHEA:46228"/>
        <dbReference type="Rhea" id="RHEA-COMP:11479"/>
        <dbReference type="Rhea" id="RHEA-COMP:11480"/>
        <dbReference type="ChEBI" id="CHEBI:15378"/>
        <dbReference type="ChEBI" id="CHEBI:29999"/>
        <dbReference type="ChEBI" id="CHEBI:57287"/>
        <dbReference type="ChEBI" id="CHEBI:58343"/>
        <dbReference type="ChEBI" id="CHEBI:64479"/>
    </reaction>
</comment>
<keyword evidence="15" id="KW-1185">Reference proteome</keyword>